<evidence type="ECO:0000313" key="1">
    <source>
        <dbReference type="EMBL" id="KAH0853787.1"/>
    </source>
</evidence>
<dbReference type="Proteomes" id="UP000824890">
    <property type="component" value="Unassembled WGS sequence"/>
</dbReference>
<proteinExistence type="predicted"/>
<evidence type="ECO:0000313" key="2">
    <source>
        <dbReference type="Proteomes" id="UP000824890"/>
    </source>
</evidence>
<comment type="caution">
    <text evidence="1">The sequence shown here is derived from an EMBL/GenBank/DDBJ whole genome shotgun (WGS) entry which is preliminary data.</text>
</comment>
<feature type="non-terminal residue" evidence="1">
    <location>
        <position position="1"/>
    </location>
</feature>
<gene>
    <name evidence="1" type="ORF">HID58_092878</name>
</gene>
<keyword evidence="2" id="KW-1185">Reference proteome</keyword>
<dbReference type="EMBL" id="JAGKQM010000690">
    <property type="protein sequence ID" value="KAH0853787.1"/>
    <property type="molecule type" value="Genomic_DNA"/>
</dbReference>
<protein>
    <submittedName>
        <fullName evidence="1">Uncharacterized protein</fullName>
    </submittedName>
</protein>
<reference evidence="1 2" key="1">
    <citation type="submission" date="2021-05" db="EMBL/GenBank/DDBJ databases">
        <title>Genome Assembly of Synthetic Allotetraploid Brassica napus Reveals Homoeologous Exchanges between Subgenomes.</title>
        <authorList>
            <person name="Davis J.T."/>
        </authorList>
    </citation>
    <scope>NUCLEOTIDE SEQUENCE [LARGE SCALE GENOMIC DNA]</scope>
    <source>
        <strain evidence="2">cv. Da-Ae</strain>
        <tissue evidence="1">Seedling</tissue>
    </source>
</reference>
<name>A0ABQ7XCW4_BRANA</name>
<sequence length="76" mass="8504">IEVLLGWLKHYSSPKLRTCPFTKPVGPGVALHLALTDICRDGEGMNASHVIIFCHQNRESVLQSFSSVLHQKQESF</sequence>
<organism evidence="1 2">
    <name type="scientific">Brassica napus</name>
    <name type="common">Rape</name>
    <dbReference type="NCBI Taxonomy" id="3708"/>
    <lineage>
        <taxon>Eukaryota</taxon>
        <taxon>Viridiplantae</taxon>
        <taxon>Streptophyta</taxon>
        <taxon>Embryophyta</taxon>
        <taxon>Tracheophyta</taxon>
        <taxon>Spermatophyta</taxon>
        <taxon>Magnoliopsida</taxon>
        <taxon>eudicotyledons</taxon>
        <taxon>Gunneridae</taxon>
        <taxon>Pentapetalae</taxon>
        <taxon>rosids</taxon>
        <taxon>malvids</taxon>
        <taxon>Brassicales</taxon>
        <taxon>Brassicaceae</taxon>
        <taxon>Brassiceae</taxon>
        <taxon>Brassica</taxon>
    </lineage>
</organism>
<accession>A0ABQ7XCW4</accession>